<feature type="domain" description="PiggyBac transposable element-derived protein" evidence="2">
    <location>
        <begin position="126"/>
        <end position="488"/>
    </location>
</feature>
<dbReference type="PANTHER" id="PTHR46599:SF3">
    <property type="entry name" value="PIGGYBAC TRANSPOSABLE ELEMENT-DERIVED PROTEIN 4"/>
    <property type="match status" value="1"/>
</dbReference>
<accession>A0A146MED9</accession>
<reference evidence="3" key="1">
    <citation type="journal article" date="2016" name="Gigascience">
        <title>De novo construction of an expanded transcriptome assembly for the western tarnished plant bug, Lygus hesperus.</title>
        <authorList>
            <person name="Tassone E.E."/>
            <person name="Geib S.M."/>
            <person name="Hall B."/>
            <person name="Fabrick J.A."/>
            <person name="Brent C.S."/>
            <person name="Hull J.J."/>
        </authorList>
    </citation>
    <scope>NUCLEOTIDE SEQUENCE</scope>
</reference>
<dbReference type="Pfam" id="PF13843">
    <property type="entry name" value="DDE_Tnp_1_7"/>
    <property type="match status" value="1"/>
</dbReference>
<feature type="region of interest" description="Disordered" evidence="1">
    <location>
        <begin position="78"/>
        <end position="99"/>
    </location>
</feature>
<evidence type="ECO:0000259" key="2">
    <source>
        <dbReference type="Pfam" id="PF13843"/>
    </source>
</evidence>
<dbReference type="AlphaFoldDB" id="A0A146MED9"/>
<dbReference type="EMBL" id="GDHC01001432">
    <property type="protein sequence ID" value="JAQ17197.1"/>
    <property type="molecule type" value="Transcribed_RNA"/>
</dbReference>
<feature type="compositionally biased region" description="Low complexity" evidence="1">
    <location>
        <begin position="78"/>
        <end position="95"/>
    </location>
</feature>
<dbReference type="PANTHER" id="PTHR46599">
    <property type="entry name" value="PIGGYBAC TRANSPOSABLE ELEMENT-DERIVED PROTEIN 4"/>
    <property type="match status" value="1"/>
</dbReference>
<proteinExistence type="predicted"/>
<evidence type="ECO:0000313" key="3">
    <source>
        <dbReference type="EMBL" id="JAQ17197.1"/>
    </source>
</evidence>
<organism evidence="3">
    <name type="scientific">Lygus hesperus</name>
    <name type="common">Western plant bug</name>
    <dbReference type="NCBI Taxonomy" id="30085"/>
    <lineage>
        <taxon>Eukaryota</taxon>
        <taxon>Metazoa</taxon>
        <taxon>Ecdysozoa</taxon>
        <taxon>Arthropoda</taxon>
        <taxon>Hexapoda</taxon>
        <taxon>Insecta</taxon>
        <taxon>Pterygota</taxon>
        <taxon>Neoptera</taxon>
        <taxon>Paraneoptera</taxon>
        <taxon>Hemiptera</taxon>
        <taxon>Heteroptera</taxon>
        <taxon>Panheteroptera</taxon>
        <taxon>Cimicomorpha</taxon>
        <taxon>Miridae</taxon>
        <taxon>Mirini</taxon>
        <taxon>Lygus</taxon>
    </lineage>
</organism>
<name>A0A146MED9_LYGHE</name>
<feature type="non-terminal residue" evidence="3">
    <location>
        <position position="1"/>
    </location>
</feature>
<dbReference type="InterPro" id="IPR029526">
    <property type="entry name" value="PGBD"/>
</dbReference>
<protein>
    <submittedName>
        <fullName evidence="3">PiggyBac transposable element-derived protein 4</fullName>
    </submittedName>
</protein>
<gene>
    <name evidence="3" type="primary">PGBD4_22</name>
    <name evidence="3" type="ORF">g.44112</name>
</gene>
<sequence>LTGTSVDVILNRDEKFLLTDIPNADFERCLLELEVEDEDPSIMIDDPDIEEPTEPIPETSWAPIITSSNSVLAMSDSIPSSSSPITPPTSATATPVNWNVGPPEQIPSFPFRGSPGLKIIPERNIPSDYFSLIFTDNFFQLLVRETNNFAVVLLTERSAFSPRSRISEWKDVTVEEMKKFLGLIFLSGIIKISRWSEYWSRDELFRIPIFSNTMGRDRFLAILSALHFARNPNPNRLAPSGLSPIYKLLPLLEYFHDNIKNVHEAGKVLCIDESVAPWRGQLKVRRQHMAGKSLKYGMKLYMLTEPDGLVHRFIIYAGAADREVAGTGHASKVVHKLMSDYVGSGRSLFMDNFYNSVDLTRELLSKKIHVTGTLRANRKHNPVDVKKAKLKEGEMIQRWSDDNINVAKWRDRREVMTVSSEFSGNLVSTSNRRGQEFKPEVVLKYNESMGGIERCDQRLSHYIATRKSVNWYKKLGLHIIEIMLLNSFTLFHRYSGDNMDLYDFRKSVIKFLIGPQPQPKPAPPLSRGDNDWHINPIHFPSTLEGSLTAKNPKKKMTKRCRQCVRNGITKKVSTYCPGCSDNPGLCLGCFVQWHCEVQNFKTSFSPKIEIL</sequence>
<evidence type="ECO:0000256" key="1">
    <source>
        <dbReference type="SAM" id="MobiDB-lite"/>
    </source>
</evidence>